<gene>
    <name evidence="2" type="ORF">UFOPK3001_02326</name>
</gene>
<sequence>MSPGTPNPMIVIQRIIGTPRMTSVYRVAKSLSGYRAGERTFRAKAISRPSARMHGVQIRKIWMSYQKRPGSFGNVSRNVLPSRNDARTLSHPGIIGTSSTSSAIATTVLTVAITVLRRR</sequence>
<evidence type="ECO:0000313" key="2">
    <source>
        <dbReference type="EMBL" id="CAB4823501.1"/>
    </source>
</evidence>
<reference evidence="2" key="1">
    <citation type="submission" date="2020-05" db="EMBL/GenBank/DDBJ databases">
        <authorList>
            <person name="Chiriac C."/>
            <person name="Salcher M."/>
            <person name="Ghai R."/>
            <person name="Kavagutti S V."/>
        </authorList>
    </citation>
    <scope>NUCLEOTIDE SEQUENCE</scope>
</reference>
<keyword evidence="1" id="KW-0812">Transmembrane</keyword>
<protein>
    <submittedName>
        <fullName evidence="2">Unannotated protein</fullName>
    </submittedName>
</protein>
<evidence type="ECO:0000256" key="1">
    <source>
        <dbReference type="SAM" id="Phobius"/>
    </source>
</evidence>
<keyword evidence="1" id="KW-1133">Transmembrane helix</keyword>
<accession>A0A6J6ZP00</accession>
<keyword evidence="1" id="KW-0472">Membrane</keyword>
<dbReference type="EMBL" id="CAFAAJ010000216">
    <property type="protein sequence ID" value="CAB4823501.1"/>
    <property type="molecule type" value="Genomic_DNA"/>
</dbReference>
<feature type="transmembrane region" description="Helical" evidence="1">
    <location>
        <begin position="94"/>
        <end position="116"/>
    </location>
</feature>
<dbReference type="AlphaFoldDB" id="A0A6J6ZP00"/>
<name>A0A6J6ZP00_9ZZZZ</name>
<proteinExistence type="predicted"/>
<organism evidence="2">
    <name type="scientific">freshwater metagenome</name>
    <dbReference type="NCBI Taxonomy" id="449393"/>
    <lineage>
        <taxon>unclassified sequences</taxon>
        <taxon>metagenomes</taxon>
        <taxon>ecological metagenomes</taxon>
    </lineage>
</organism>